<keyword evidence="3 8" id="KW-0507">mRNA processing</keyword>
<dbReference type="Gene3D" id="1.10.1520.10">
    <property type="entry name" value="Ribonuclease III domain"/>
    <property type="match status" value="1"/>
</dbReference>
<dbReference type="InterPro" id="IPR014720">
    <property type="entry name" value="dsRBD_dom"/>
</dbReference>
<evidence type="ECO:0000313" key="12">
    <source>
        <dbReference type="Proteomes" id="UP001431634"/>
    </source>
</evidence>
<dbReference type="PROSITE" id="PS50137">
    <property type="entry name" value="DS_RBD"/>
    <property type="match status" value="1"/>
</dbReference>
<keyword evidence="8" id="KW-0699">rRNA-binding</keyword>
<gene>
    <name evidence="8 11" type="primary">rnc</name>
    <name evidence="11" type="ORF">QJV27_01490</name>
</gene>
<organism evidence="11 12">
    <name type="scientific">Commensalibacter oyaizuii</name>
    <dbReference type="NCBI Taxonomy" id="3043873"/>
    <lineage>
        <taxon>Bacteria</taxon>
        <taxon>Pseudomonadati</taxon>
        <taxon>Pseudomonadota</taxon>
        <taxon>Alphaproteobacteria</taxon>
        <taxon>Acetobacterales</taxon>
        <taxon>Acetobacteraceae</taxon>
    </lineage>
</organism>
<comment type="caution">
    <text evidence="11">The sequence shown here is derived from an EMBL/GenBank/DDBJ whole genome shotgun (WGS) entry which is preliminary data.</text>
</comment>
<dbReference type="GO" id="GO:0004525">
    <property type="term" value="F:ribonuclease III activity"/>
    <property type="evidence" value="ECO:0007669"/>
    <property type="project" value="UniProtKB-EC"/>
</dbReference>
<comment type="subunit">
    <text evidence="8">Homodimer.</text>
</comment>
<dbReference type="HAMAP" id="MF_00104">
    <property type="entry name" value="RNase_III"/>
    <property type="match status" value="1"/>
</dbReference>
<sequence length="250" mass="28150">MKVETQEKPLHPSEKLLEDRLGYQFRSKSLLQKALTHRSAVYEHRSSRNKARRVRSNERLEFIGDRVLGLVMAEWLLKRYPNEQEGDLGPRHAHLVSKTVLAQIAAKLELFEAIHVASHEEKVGVHHTDSVLADAVEAILGAMYLDGGLAPVCKLVHKVWADIIESQPLPPKDSKTALQEWVLARALPLPIYELISQEGPSHTPVFVIRVVVQDIEGRGEGRSKRIAESAAAKDLLDKLNKIKKVKNRIK</sequence>
<dbReference type="InterPro" id="IPR036389">
    <property type="entry name" value="RNase_III_sf"/>
</dbReference>
<dbReference type="SUPFAM" id="SSF69065">
    <property type="entry name" value="RNase III domain-like"/>
    <property type="match status" value="1"/>
</dbReference>
<keyword evidence="6 8" id="KW-0378">Hydrolase</keyword>
<evidence type="ECO:0000256" key="5">
    <source>
        <dbReference type="ARBA" id="ARBA00022759"/>
    </source>
</evidence>
<keyword evidence="5 8" id="KW-0255">Endonuclease</keyword>
<comment type="cofactor">
    <cofactor evidence="8">
        <name>Mg(2+)</name>
        <dbReference type="ChEBI" id="CHEBI:18420"/>
    </cofactor>
</comment>
<evidence type="ECO:0000256" key="3">
    <source>
        <dbReference type="ARBA" id="ARBA00022664"/>
    </source>
</evidence>
<dbReference type="Gene3D" id="3.30.160.20">
    <property type="match status" value="1"/>
</dbReference>
<dbReference type="SMART" id="SM00358">
    <property type="entry name" value="DSRM"/>
    <property type="match status" value="1"/>
</dbReference>
<dbReference type="EMBL" id="JASBAO010000001">
    <property type="protein sequence ID" value="MDI2090064.1"/>
    <property type="molecule type" value="Genomic_DNA"/>
</dbReference>
<feature type="domain" description="DRBM" evidence="9">
    <location>
        <begin position="173"/>
        <end position="241"/>
    </location>
</feature>
<dbReference type="EC" id="3.1.26.3" evidence="8"/>
<proteinExistence type="inferred from homology"/>
<dbReference type="InterPro" id="IPR011907">
    <property type="entry name" value="RNase_III"/>
</dbReference>
<comment type="subcellular location">
    <subcellularLocation>
        <location evidence="8">Cytoplasm</location>
    </subcellularLocation>
</comment>
<evidence type="ECO:0000256" key="6">
    <source>
        <dbReference type="ARBA" id="ARBA00022801"/>
    </source>
</evidence>
<dbReference type="RefSeq" id="WP_281447222.1">
    <property type="nucleotide sequence ID" value="NZ_JASBAO010000001.1"/>
</dbReference>
<keyword evidence="7 8" id="KW-0694">RNA-binding</keyword>
<dbReference type="SMART" id="SM00535">
    <property type="entry name" value="RIBOc"/>
    <property type="match status" value="1"/>
</dbReference>
<evidence type="ECO:0000259" key="10">
    <source>
        <dbReference type="PROSITE" id="PS50142"/>
    </source>
</evidence>
<feature type="binding site" evidence="8">
    <location>
        <position position="137"/>
    </location>
    <ligand>
        <name>Mg(2+)</name>
        <dbReference type="ChEBI" id="CHEBI:18420"/>
    </ligand>
</feature>
<keyword evidence="12" id="KW-1185">Reference proteome</keyword>
<dbReference type="Proteomes" id="UP001431634">
    <property type="component" value="Unassembled WGS sequence"/>
</dbReference>
<accession>A0ABT6PYY1</accession>
<dbReference type="PANTHER" id="PTHR11207:SF0">
    <property type="entry name" value="RIBONUCLEASE 3"/>
    <property type="match status" value="1"/>
</dbReference>
<dbReference type="NCBIfam" id="TIGR02191">
    <property type="entry name" value="RNaseIII"/>
    <property type="match status" value="1"/>
</dbReference>
<feature type="active site" evidence="8">
    <location>
        <position position="137"/>
    </location>
</feature>
<feature type="active site" evidence="8">
    <location>
        <position position="65"/>
    </location>
</feature>
<protein>
    <recommendedName>
        <fullName evidence="8">Ribonuclease 3</fullName>
        <ecNumber evidence="8">3.1.26.3</ecNumber>
    </recommendedName>
    <alternativeName>
        <fullName evidence="8">Ribonuclease III</fullName>
        <shortName evidence="8">RNase III</shortName>
    </alternativeName>
</protein>
<feature type="binding site" evidence="8">
    <location>
        <position position="134"/>
    </location>
    <ligand>
        <name>Mg(2+)</name>
        <dbReference type="ChEBI" id="CHEBI:18420"/>
    </ligand>
</feature>
<dbReference type="PROSITE" id="PS50142">
    <property type="entry name" value="RNASE_3_2"/>
    <property type="match status" value="1"/>
</dbReference>
<evidence type="ECO:0000259" key="9">
    <source>
        <dbReference type="PROSITE" id="PS50137"/>
    </source>
</evidence>
<evidence type="ECO:0000256" key="1">
    <source>
        <dbReference type="ARBA" id="ARBA00000109"/>
    </source>
</evidence>
<comment type="similarity">
    <text evidence="2">Belongs to the ribonuclease III family.</text>
</comment>
<evidence type="ECO:0000256" key="8">
    <source>
        <dbReference type="HAMAP-Rule" id="MF_00104"/>
    </source>
</evidence>
<dbReference type="CDD" id="cd00593">
    <property type="entry name" value="RIBOc"/>
    <property type="match status" value="1"/>
</dbReference>
<keyword evidence="8" id="KW-0698">rRNA processing</keyword>
<name>A0ABT6PYY1_9PROT</name>
<feature type="domain" description="RNase III" evidence="10">
    <location>
        <begin position="14"/>
        <end position="148"/>
    </location>
</feature>
<evidence type="ECO:0000256" key="2">
    <source>
        <dbReference type="ARBA" id="ARBA00010183"/>
    </source>
</evidence>
<dbReference type="Pfam" id="PF14622">
    <property type="entry name" value="Ribonucleas_3_3"/>
    <property type="match status" value="1"/>
</dbReference>
<evidence type="ECO:0000256" key="4">
    <source>
        <dbReference type="ARBA" id="ARBA00022722"/>
    </source>
</evidence>
<comment type="function">
    <text evidence="8">Digests double-stranded RNA. Involved in the processing of primary rRNA transcript to yield the immediate precursors to the large and small rRNAs (23S and 16S). Processes some mRNAs, and tRNAs when they are encoded in the rRNA operon. Processes pre-crRNA and tracrRNA of type II CRISPR loci if present in the organism.</text>
</comment>
<feature type="binding site" evidence="8">
    <location>
        <position position="61"/>
    </location>
    <ligand>
        <name>Mg(2+)</name>
        <dbReference type="ChEBI" id="CHEBI:18420"/>
    </ligand>
</feature>
<keyword evidence="8" id="KW-0460">Magnesium</keyword>
<keyword evidence="4 8" id="KW-0540">Nuclease</keyword>
<reference evidence="11" key="1">
    <citation type="submission" date="2023-05" db="EMBL/GenBank/DDBJ databases">
        <title>Whole genome sequence of Commensalibacter sp.</title>
        <authorList>
            <person name="Charoenyingcharoen P."/>
            <person name="Yukphan P."/>
        </authorList>
    </citation>
    <scope>NUCLEOTIDE SEQUENCE</scope>
    <source>
        <strain evidence="11">TBRC 16381</strain>
    </source>
</reference>
<dbReference type="CDD" id="cd10845">
    <property type="entry name" value="DSRM_RNAse_III_family"/>
    <property type="match status" value="1"/>
</dbReference>
<keyword evidence="8" id="KW-0819">tRNA processing</keyword>
<dbReference type="PANTHER" id="PTHR11207">
    <property type="entry name" value="RIBONUCLEASE III"/>
    <property type="match status" value="1"/>
</dbReference>
<keyword evidence="8" id="KW-0963">Cytoplasm</keyword>
<evidence type="ECO:0000256" key="7">
    <source>
        <dbReference type="ARBA" id="ARBA00022884"/>
    </source>
</evidence>
<dbReference type="Pfam" id="PF00035">
    <property type="entry name" value="dsrm"/>
    <property type="match status" value="1"/>
</dbReference>
<keyword evidence="8" id="KW-0479">Metal-binding</keyword>
<dbReference type="SUPFAM" id="SSF54768">
    <property type="entry name" value="dsRNA-binding domain-like"/>
    <property type="match status" value="1"/>
</dbReference>
<comment type="catalytic activity">
    <reaction evidence="1 8">
        <text>Endonucleolytic cleavage to 5'-phosphomonoester.</text>
        <dbReference type="EC" id="3.1.26.3"/>
    </reaction>
</comment>
<dbReference type="InterPro" id="IPR000999">
    <property type="entry name" value="RNase_III_dom"/>
</dbReference>
<evidence type="ECO:0000313" key="11">
    <source>
        <dbReference type="EMBL" id="MDI2090064.1"/>
    </source>
</evidence>